<reference evidence="1" key="1">
    <citation type="journal article" date="2023" name="Insect Mol. Biol.">
        <title>Genome sequencing provides insights into the evolution of gene families encoding plant cell wall-degrading enzymes in longhorned beetles.</title>
        <authorList>
            <person name="Shin N.R."/>
            <person name="Okamura Y."/>
            <person name="Kirsch R."/>
            <person name="Pauchet Y."/>
        </authorList>
    </citation>
    <scope>NUCLEOTIDE SEQUENCE</scope>
    <source>
        <strain evidence="1">MMC_N1</strain>
    </source>
</reference>
<keyword evidence="2" id="KW-1185">Reference proteome</keyword>
<evidence type="ECO:0000313" key="1">
    <source>
        <dbReference type="EMBL" id="KAJ8967456.1"/>
    </source>
</evidence>
<proteinExistence type="predicted"/>
<accession>A0ABQ9IW95</accession>
<evidence type="ECO:0000313" key="2">
    <source>
        <dbReference type="Proteomes" id="UP001162164"/>
    </source>
</evidence>
<name>A0ABQ9IW95_9CUCU</name>
<dbReference type="EMBL" id="JAPWTJ010002182">
    <property type="protein sequence ID" value="KAJ8967456.1"/>
    <property type="molecule type" value="Genomic_DNA"/>
</dbReference>
<comment type="caution">
    <text evidence="1">The sequence shown here is derived from an EMBL/GenBank/DDBJ whole genome shotgun (WGS) entry which is preliminary data.</text>
</comment>
<sequence>MAIRFGQFFTVLFWRVGQGWSIWWGVIMVKVAKPDGAASCVMWNYLMLQPKIASSAVQWRIQRRQ</sequence>
<evidence type="ECO:0008006" key="3">
    <source>
        <dbReference type="Google" id="ProtNLM"/>
    </source>
</evidence>
<organism evidence="1 2">
    <name type="scientific">Molorchus minor</name>
    <dbReference type="NCBI Taxonomy" id="1323400"/>
    <lineage>
        <taxon>Eukaryota</taxon>
        <taxon>Metazoa</taxon>
        <taxon>Ecdysozoa</taxon>
        <taxon>Arthropoda</taxon>
        <taxon>Hexapoda</taxon>
        <taxon>Insecta</taxon>
        <taxon>Pterygota</taxon>
        <taxon>Neoptera</taxon>
        <taxon>Endopterygota</taxon>
        <taxon>Coleoptera</taxon>
        <taxon>Polyphaga</taxon>
        <taxon>Cucujiformia</taxon>
        <taxon>Chrysomeloidea</taxon>
        <taxon>Cerambycidae</taxon>
        <taxon>Lamiinae</taxon>
        <taxon>Monochamini</taxon>
        <taxon>Molorchus</taxon>
    </lineage>
</organism>
<gene>
    <name evidence="1" type="ORF">NQ317_010356</name>
</gene>
<protein>
    <recommendedName>
        <fullName evidence="3">Secreted protein</fullName>
    </recommendedName>
</protein>
<dbReference type="Proteomes" id="UP001162164">
    <property type="component" value="Unassembled WGS sequence"/>
</dbReference>